<name>A0A395RUZ3_FUSSP</name>
<evidence type="ECO:0000256" key="2">
    <source>
        <dbReference type="ARBA" id="ARBA00023026"/>
    </source>
</evidence>
<dbReference type="InterPro" id="IPR052210">
    <property type="entry name" value="LysM1-like"/>
</dbReference>
<evidence type="ECO:0000313" key="5">
    <source>
        <dbReference type="EMBL" id="RGP63960.1"/>
    </source>
</evidence>
<gene>
    <name evidence="5" type="ORF">FSPOR_8288</name>
</gene>
<dbReference type="InterPro" id="IPR036779">
    <property type="entry name" value="LysM_dom_sf"/>
</dbReference>
<comment type="caution">
    <text evidence="5">The sequence shown here is derived from an EMBL/GenBank/DDBJ whole genome shotgun (WGS) entry which is preliminary data.</text>
</comment>
<keyword evidence="1" id="KW-0147">Chitin-binding</keyword>
<dbReference type="AlphaFoldDB" id="A0A395RUZ3"/>
<feature type="domain" description="LysM" evidence="4">
    <location>
        <begin position="116"/>
        <end position="164"/>
    </location>
</feature>
<protein>
    <submittedName>
        <fullName evidence="5">Carbohydrate-binding module family 50</fullName>
    </submittedName>
</protein>
<feature type="domain" description="LysM" evidence="4">
    <location>
        <begin position="202"/>
        <end position="248"/>
    </location>
</feature>
<feature type="domain" description="LysM" evidence="4">
    <location>
        <begin position="66"/>
        <end position="111"/>
    </location>
</feature>
<dbReference type="GO" id="GO:0008061">
    <property type="term" value="F:chitin binding"/>
    <property type="evidence" value="ECO:0007669"/>
    <property type="project" value="UniProtKB-KW"/>
</dbReference>
<dbReference type="Pfam" id="PF01476">
    <property type="entry name" value="LysM"/>
    <property type="match status" value="1"/>
</dbReference>
<dbReference type="SUPFAM" id="SSF54106">
    <property type="entry name" value="LysM domain"/>
    <property type="match status" value="1"/>
</dbReference>
<dbReference type="PROSITE" id="PS51782">
    <property type="entry name" value="LYSM"/>
    <property type="match status" value="3"/>
</dbReference>
<dbReference type="PANTHER" id="PTHR34997">
    <property type="entry name" value="AM15"/>
    <property type="match status" value="1"/>
</dbReference>
<reference evidence="5 6" key="1">
    <citation type="journal article" date="2018" name="PLoS Pathog.">
        <title>Evolution of structural diversity of trichothecenes, a family of toxins produced by plant pathogenic and entomopathogenic fungi.</title>
        <authorList>
            <person name="Proctor R.H."/>
            <person name="McCormick S.P."/>
            <person name="Kim H.S."/>
            <person name="Cardoza R.E."/>
            <person name="Stanley A.M."/>
            <person name="Lindo L."/>
            <person name="Kelly A."/>
            <person name="Brown D.W."/>
            <person name="Lee T."/>
            <person name="Vaughan M.M."/>
            <person name="Alexander N.J."/>
            <person name="Busman M."/>
            <person name="Gutierrez S."/>
        </authorList>
    </citation>
    <scope>NUCLEOTIDE SEQUENCE [LARGE SCALE GENOMIC DNA]</scope>
    <source>
        <strain evidence="5 6">NRRL 3299</strain>
    </source>
</reference>
<evidence type="ECO:0000256" key="3">
    <source>
        <dbReference type="ARBA" id="ARBA00044955"/>
    </source>
</evidence>
<evidence type="ECO:0000313" key="6">
    <source>
        <dbReference type="Proteomes" id="UP000266152"/>
    </source>
</evidence>
<evidence type="ECO:0000256" key="1">
    <source>
        <dbReference type="ARBA" id="ARBA00022669"/>
    </source>
</evidence>
<accession>A0A395RUZ3</accession>
<proteinExistence type="inferred from homology"/>
<dbReference type="CDD" id="cd00118">
    <property type="entry name" value="LysM"/>
    <property type="match status" value="2"/>
</dbReference>
<dbReference type="InterPro" id="IPR018392">
    <property type="entry name" value="LysM"/>
</dbReference>
<dbReference type="PANTHER" id="PTHR34997:SF1">
    <property type="entry name" value="PEPTIDOGLYCAN-BINDING LYSIN DOMAIN"/>
    <property type="match status" value="1"/>
</dbReference>
<evidence type="ECO:0000259" key="4">
    <source>
        <dbReference type="PROSITE" id="PS51782"/>
    </source>
</evidence>
<keyword evidence="2" id="KW-0843">Virulence</keyword>
<dbReference type="Gene3D" id="3.10.350.10">
    <property type="entry name" value="LysM domain"/>
    <property type="match status" value="2"/>
</dbReference>
<keyword evidence="6" id="KW-1185">Reference proteome</keyword>
<dbReference type="Proteomes" id="UP000266152">
    <property type="component" value="Unassembled WGS sequence"/>
</dbReference>
<comment type="similarity">
    <text evidence="3">Belongs to the secreted LysM effector family.</text>
</comment>
<sequence>MLSRRFQKTPLMRSPSTLPLVQAVAIRNSLPTHISHCWFHRKSPFDGNVKPLANRESPTATPSCSTKYTIKAGDTYLGVSKSQHVATHDLVTANRLDYRLNNFPSSGDLCIRNQCDVYVVKEGDTCLSIQLANDITRATLRSWNPFINGYCDNISSYINQTICVSNSLGDYKVLENKDSAGFSTPAAVPSNVAPDTNIECGLFHNVTADDNCGTIGLKYRIPLNDLIFLNPMVYQNCTNLWLWISYCVAPVGDLVNYPGYLHDEKEWTIEPQETTQVLMWDMFLGDSPYIPIANGTREDCRQYFWWNETLAGSPIDCLSAAKGYEIDMEQFLLWNPSLDQNWTETDKYWPPDNYPCTISADVSYCMQLASPTPMPYKVAPPSPRAAGEIANCTRWFVAYFSCQSQLGFVRMSMERMYRYNPSLKEDCSGYTLGTYYCHETINDLLYGYGNDPEPTSSQIAPSISRTSSDTA</sequence>
<dbReference type="EMBL" id="PXOF01000122">
    <property type="protein sequence ID" value="RGP63960.1"/>
    <property type="molecule type" value="Genomic_DNA"/>
</dbReference>
<organism evidence="5 6">
    <name type="scientific">Fusarium sporotrichioides</name>
    <dbReference type="NCBI Taxonomy" id="5514"/>
    <lineage>
        <taxon>Eukaryota</taxon>
        <taxon>Fungi</taxon>
        <taxon>Dikarya</taxon>
        <taxon>Ascomycota</taxon>
        <taxon>Pezizomycotina</taxon>
        <taxon>Sordariomycetes</taxon>
        <taxon>Hypocreomycetidae</taxon>
        <taxon>Hypocreales</taxon>
        <taxon>Nectriaceae</taxon>
        <taxon>Fusarium</taxon>
    </lineage>
</organism>
<dbReference type="STRING" id="5514.A0A395RUZ3"/>
<dbReference type="SMART" id="SM00257">
    <property type="entry name" value="LysM"/>
    <property type="match status" value="3"/>
</dbReference>